<organism evidence="1">
    <name type="scientific">Arundo donax</name>
    <name type="common">Giant reed</name>
    <name type="synonym">Donax arundinaceus</name>
    <dbReference type="NCBI Taxonomy" id="35708"/>
    <lineage>
        <taxon>Eukaryota</taxon>
        <taxon>Viridiplantae</taxon>
        <taxon>Streptophyta</taxon>
        <taxon>Embryophyta</taxon>
        <taxon>Tracheophyta</taxon>
        <taxon>Spermatophyta</taxon>
        <taxon>Magnoliopsida</taxon>
        <taxon>Liliopsida</taxon>
        <taxon>Poales</taxon>
        <taxon>Poaceae</taxon>
        <taxon>PACMAD clade</taxon>
        <taxon>Arundinoideae</taxon>
        <taxon>Arundineae</taxon>
        <taxon>Arundo</taxon>
    </lineage>
</organism>
<name>A0A0A9AIP2_ARUDO</name>
<reference evidence="1" key="2">
    <citation type="journal article" date="2015" name="Data Brief">
        <title>Shoot transcriptome of the giant reed, Arundo donax.</title>
        <authorList>
            <person name="Barrero R.A."/>
            <person name="Guerrero F.D."/>
            <person name="Moolhuijzen P."/>
            <person name="Goolsby J.A."/>
            <person name="Tidwell J."/>
            <person name="Bellgard S.E."/>
            <person name="Bellgard M.I."/>
        </authorList>
    </citation>
    <scope>NUCLEOTIDE SEQUENCE</scope>
    <source>
        <tissue evidence="1">Shoot tissue taken approximately 20 cm above the soil surface</tissue>
    </source>
</reference>
<protein>
    <submittedName>
        <fullName evidence="1">Uncharacterized protein</fullName>
    </submittedName>
</protein>
<evidence type="ECO:0000313" key="1">
    <source>
        <dbReference type="EMBL" id="JAD51016.1"/>
    </source>
</evidence>
<proteinExistence type="predicted"/>
<accession>A0A0A9AIP2</accession>
<reference evidence="1" key="1">
    <citation type="submission" date="2014-09" db="EMBL/GenBank/DDBJ databases">
        <authorList>
            <person name="Magalhaes I.L.F."/>
            <person name="Oliveira U."/>
            <person name="Santos F.R."/>
            <person name="Vidigal T.H.D.A."/>
            <person name="Brescovit A.D."/>
            <person name="Santos A.J."/>
        </authorList>
    </citation>
    <scope>NUCLEOTIDE SEQUENCE</scope>
    <source>
        <tissue evidence="1">Shoot tissue taken approximately 20 cm above the soil surface</tissue>
    </source>
</reference>
<sequence>MQGRAARRRPRGKP</sequence>
<dbReference type="EMBL" id="GBRH01246879">
    <property type="protein sequence ID" value="JAD51016.1"/>
    <property type="molecule type" value="Transcribed_RNA"/>
</dbReference>